<keyword evidence="3 12" id="KW-0808">Transferase</keyword>
<keyword evidence="14" id="KW-1185">Reference proteome</keyword>
<evidence type="ECO:0000256" key="7">
    <source>
        <dbReference type="ARBA" id="ARBA00023034"/>
    </source>
</evidence>
<dbReference type="GO" id="GO:0071555">
    <property type="term" value="P:cell wall organization"/>
    <property type="evidence" value="ECO:0007669"/>
    <property type="project" value="UniProtKB-KW"/>
</dbReference>
<sequence>MERSKKKVQLWKNAAVHFLLCFVMGFFTGFAPPTRRASLFSGSHSLPKTEANRSENPIEISHGTQGVNFNKTWLDRRSFSAAKPKPTMKLQEETPPRRLVIIVTPTATEDKIRRAVLLRRLANTLRLVAQPLMWVVVERHSEDSEVSELLWETGIMCRHLVVKENNFTDMREELDHQRNVALTHIEHHRLSGTVHFAGLFGVYDLDFFHHLRLIEGFGAWPIALLGANKKEVKIEGPVCDCSRVIGWHLKNNQTYVDDDESKPPPPPPPIRVSNFAFNSSILWDPERWGRASSFQNSLNFIKKEVIEDGGANLMGIPQEDCSRVLLWNLRFSK</sequence>
<protein>
    <recommendedName>
        <fullName evidence="12">Glycosyltransferases</fullName>
        <ecNumber evidence="12">2.4.-.-</ecNumber>
    </recommendedName>
</protein>
<keyword evidence="10 12" id="KW-0961">Cell wall biogenesis/degradation</keyword>
<evidence type="ECO:0000256" key="1">
    <source>
        <dbReference type="ARBA" id="ARBA00004323"/>
    </source>
</evidence>
<evidence type="ECO:0000256" key="8">
    <source>
        <dbReference type="ARBA" id="ARBA00023136"/>
    </source>
</evidence>
<evidence type="ECO:0000313" key="14">
    <source>
        <dbReference type="Proteomes" id="UP000249390"/>
    </source>
</evidence>
<dbReference type="InterPro" id="IPR029044">
    <property type="entry name" value="Nucleotide-diphossugar_trans"/>
</dbReference>
<keyword evidence="8" id="KW-0472">Membrane</keyword>
<dbReference type="PANTHER" id="PTHR10896">
    <property type="entry name" value="GALACTOSYLGALACTOSYLXYLOSYLPROTEIN 3-BETA-GLUCURONOSYLTRANSFERASE BETA-1,3-GLUCURONYLTRANSFERASE"/>
    <property type="match status" value="1"/>
</dbReference>
<dbReference type="SUPFAM" id="SSF53448">
    <property type="entry name" value="Nucleotide-diphospho-sugar transferases"/>
    <property type="match status" value="1"/>
</dbReference>
<proteinExistence type="inferred from homology"/>
<dbReference type="GO" id="GO:0015018">
    <property type="term" value="F:galactosylgalactosylxylosylprotein 3-beta-glucuronosyltransferase activity"/>
    <property type="evidence" value="ECO:0007669"/>
    <property type="project" value="InterPro"/>
</dbReference>
<evidence type="ECO:0000256" key="6">
    <source>
        <dbReference type="ARBA" id="ARBA00022989"/>
    </source>
</evidence>
<keyword evidence="9" id="KW-0325">Glycoprotein</keyword>
<comment type="caution">
    <text evidence="13">The sequence shown here is derived from an EMBL/GenBank/DDBJ whole genome shotgun (WGS) entry which is preliminary data.</text>
</comment>
<reference evidence="13 14" key="1">
    <citation type="submission" date="2018-06" db="EMBL/GenBank/DDBJ databases">
        <title>The Genome of Cuscuta australis (Dodder) Provides Insight into the Evolution of Plant Parasitism.</title>
        <authorList>
            <person name="Liu H."/>
        </authorList>
    </citation>
    <scope>NUCLEOTIDE SEQUENCE [LARGE SCALE GENOMIC DNA]</scope>
    <source>
        <strain evidence="14">cv. Yunnan</strain>
        <tissue evidence="13">Vines</tissue>
    </source>
</reference>
<keyword evidence="4" id="KW-0812">Transmembrane</keyword>
<evidence type="ECO:0000256" key="5">
    <source>
        <dbReference type="ARBA" id="ARBA00022968"/>
    </source>
</evidence>
<evidence type="ECO:0000256" key="2">
    <source>
        <dbReference type="ARBA" id="ARBA00007706"/>
    </source>
</evidence>
<dbReference type="GO" id="GO:0042285">
    <property type="term" value="F:xylosyltransferase activity"/>
    <property type="evidence" value="ECO:0007669"/>
    <property type="project" value="TreeGrafter"/>
</dbReference>
<comment type="function">
    <text evidence="12">Involved in the synthesis of glucuronoxylan hemicellulose in secondary cell walls.</text>
</comment>
<dbReference type="Pfam" id="PF03360">
    <property type="entry name" value="Glyco_transf_43"/>
    <property type="match status" value="1"/>
</dbReference>
<feature type="site" description="Interaction with galactose moiety of substrate glycoprotein" evidence="11">
    <location>
        <position position="235"/>
    </location>
</feature>
<organism evidence="13 14">
    <name type="scientific">Cuscuta australis</name>
    <dbReference type="NCBI Taxonomy" id="267555"/>
    <lineage>
        <taxon>Eukaryota</taxon>
        <taxon>Viridiplantae</taxon>
        <taxon>Streptophyta</taxon>
        <taxon>Embryophyta</taxon>
        <taxon>Tracheophyta</taxon>
        <taxon>Spermatophyta</taxon>
        <taxon>Magnoliopsida</taxon>
        <taxon>eudicotyledons</taxon>
        <taxon>Gunneridae</taxon>
        <taxon>Pentapetalae</taxon>
        <taxon>asterids</taxon>
        <taxon>lamiids</taxon>
        <taxon>Solanales</taxon>
        <taxon>Convolvulaceae</taxon>
        <taxon>Cuscuteae</taxon>
        <taxon>Cuscuta</taxon>
        <taxon>Cuscuta subgen. Grammica</taxon>
        <taxon>Cuscuta sect. Cleistogrammica</taxon>
    </lineage>
</organism>
<dbReference type="InterPro" id="IPR005027">
    <property type="entry name" value="Glyco_trans_43"/>
</dbReference>
<keyword evidence="6" id="KW-1133">Transmembrane helix</keyword>
<comment type="similarity">
    <text evidence="2 12">Belongs to the glycosyltransferase 43 family.</text>
</comment>
<name>A0A328EAM8_9ASTE</name>
<dbReference type="EMBL" id="NQVE01000018">
    <property type="protein sequence ID" value="RAL53669.1"/>
    <property type="molecule type" value="Genomic_DNA"/>
</dbReference>
<comment type="subcellular location">
    <subcellularLocation>
        <location evidence="1 12">Golgi apparatus membrane</location>
        <topology evidence="1 12">Single-pass type II membrane protein</topology>
    </subcellularLocation>
</comment>
<evidence type="ECO:0000256" key="11">
    <source>
        <dbReference type="PIRSR" id="PIRSR605027-4"/>
    </source>
</evidence>
<keyword evidence="5 12" id="KW-0735">Signal-anchor</keyword>
<dbReference type="GO" id="GO:0009834">
    <property type="term" value="P:plant-type secondary cell wall biogenesis"/>
    <property type="evidence" value="ECO:0007669"/>
    <property type="project" value="TreeGrafter"/>
</dbReference>
<keyword evidence="7 12" id="KW-0333">Golgi apparatus</keyword>
<dbReference type="GO" id="GO:0010417">
    <property type="term" value="P:glucuronoxylan biosynthetic process"/>
    <property type="evidence" value="ECO:0007669"/>
    <property type="project" value="TreeGrafter"/>
</dbReference>
<dbReference type="GO" id="GO:0000139">
    <property type="term" value="C:Golgi membrane"/>
    <property type="evidence" value="ECO:0007669"/>
    <property type="project" value="UniProtKB-SubCell"/>
</dbReference>
<evidence type="ECO:0000256" key="12">
    <source>
        <dbReference type="RuleBase" id="RU363127"/>
    </source>
</evidence>
<accession>A0A328EAM8</accession>
<evidence type="ECO:0000313" key="13">
    <source>
        <dbReference type="EMBL" id="RAL53669.1"/>
    </source>
</evidence>
<dbReference type="Proteomes" id="UP000249390">
    <property type="component" value="Unassembled WGS sequence"/>
</dbReference>
<dbReference type="Gene3D" id="3.90.550.10">
    <property type="entry name" value="Spore Coat Polysaccharide Biosynthesis Protein SpsA, Chain A"/>
    <property type="match status" value="1"/>
</dbReference>
<gene>
    <name evidence="13" type="ORF">DM860_012284</name>
</gene>
<dbReference type="PANTHER" id="PTHR10896:SF59">
    <property type="entry name" value="BETA-1,4-XYLOSYLTRANSFERASE IRX9"/>
    <property type="match status" value="1"/>
</dbReference>
<dbReference type="AlphaFoldDB" id="A0A328EAM8"/>
<dbReference type="EC" id="2.4.-.-" evidence="12"/>
<evidence type="ECO:0000256" key="3">
    <source>
        <dbReference type="ARBA" id="ARBA00022679"/>
    </source>
</evidence>
<evidence type="ECO:0000256" key="9">
    <source>
        <dbReference type="ARBA" id="ARBA00023180"/>
    </source>
</evidence>
<evidence type="ECO:0000256" key="10">
    <source>
        <dbReference type="ARBA" id="ARBA00023316"/>
    </source>
</evidence>
<evidence type="ECO:0000256" key="4">
    <source>
        <dbReference type="ARBA" id="ARBA00022692"/>
    </source>
</evidence>